<comment type="subunit">
    <text evidence="6">Heterodimer of an alpha and a beta subunit.</text>
</comment>
<dbReference type="GO" id="GO:0008290">
    <property type="term" value="C:F-actin capping protein complex"/>
    <property type="evidence" value="ECO:0007669"/>
    <property type="project" value="UniProtKB-UniRule"/>
</dbReference>
<reference evidence="7 8" key="1">
    <citation type="submission" date="2013-12" db="EMBL/GenBank/DDBJ databases">
        <authorList>
            <person name="Cubeta M."/>
            <person name="Pakala S."/>
            <person name="Fedorova N."/>
            <person name="Thomas E."/>
            <person name="Dean R."/>
            <person name="Jabaji S."/>
            <person name="Neate S."/>
            <person name="Toda T."/>
            <person name="Tavantzis S."/>
            <person name="Vilgalys R."/>
            <person name="Bharathan N."/>
            <person name="Pakala S."/>
            <person name="Losada L.S."/>
            <person name="Zafar N."/>
            <person name="Nierman W."/>
        </authorList>
    </citation>
    <scope>NUCLEOTIDE SEQUENCE [LARGE SCALE GENOMIC DNA]</scope>
    <source>
        <strain evidence="7 8">123E</strain>
    </source>
</reference>
<keyword evidence="8" id="KW-1185">Reference proteome</keyword>
<evidence type="ECO:0000256" key="1">
    <source>
        <dbReference type="ARBA" id="ARBA00010479"/>
    </source>
</evidence>
<name>A0A074S9C5_9AGAM</name>
<dbReference type="Proteomes" id="UP000027456">
    <property type="component" value="Unassembled WGS sequence"/>
</dbReference>
<comment type="function">
    <text evidence="5 6">F-actin-capping proteins bind in a Ca(2+)-independent manner to the fast growing ends of actin filaments (barbed end) thereby blocking the exchange of subunits at these ends. Unlike other capping proteins (such as gelsolin and severin), these proteins do not sever actin filaments.</text>
</comment>
<dbReference type="InterPro" id="IPR042276">
    <property type="entry name" value="CapZ_alpha/beta_2"/>
</dbReference>
<sequence length="282" mass="31119">MDSAQRLSAAASFILQSPPGEINDVISDLRNIVNDDDALQEGIQPSLEKYNQEQFVCVTVPGHEHQVIVSSAGLIPESGRFLDPRTKTSFVFDHLTLTASEPEPVEVDAESEPFRSALEESTLKYLAEYFQDGVGSVFALSPTNLVVQIVANKYNPQNFWSGRWRSEYSIDLEKGEISGKVFVNVHYYEQGNVQLQTVYTPAFSLPTGLTPSSAPKILAIIGEKEGEHERALSDAYADLGEKSYKSLRRALPLTRQKLDWDKVLGYKLGAELAASRGAFGTT</sequence>
<dbReference type="EMBL" id="AZST01000058">
    <property type="protein sequence ID" value="KEP53513.1"/>
    <property type="molecule type" value="Genomic_DNA"/>
</dbReference>
<dbReference type="PRINTS" id="PR00191">
    <property type="entry name" value="FACTINCAPA"/>
</dbReference>
<dbReference type="InterPro" id="IPR042489">
    <property type="entry name" value="CapZ_alpha_1"/>
</dbReference>
<keyword evidence="3 6" id="KW-0117">Actin capping</keyword>
<evidence type="ECO:0000256" key="6">
    <source>
        <dbReference type="RuleBase" id="RU365077"/>
    </source>
</evidence>
<keyword evidence="4 6" id="KW-0009">Actin-binding</keyword>
<evidence type="ECO:0000256" key="2">
    <source>
        <dbReference type="ARBA" id="ARBA00014038"/>
    </source>
</evidence>
<dbReference type="PANTHER" id="PTHR10653">
    <property type="entry name" value="F-ACTIN-CAPPING PROTEIN SUBUNIT ALPHA"/>
    <property type="match status" value="1"/>
</dbReference>
<evidence type="ECO:0000256" key="4">
    <source>
        <dbReference type="ARBA" id="ARBA00023203"/>
    </source>
</evidence>
<dbReference type="Pfam" id="PF01267">
    <property type="entry name" value="F-actin_cap_A"/>
    <property type="match status" value="1"/>
</dbReference>
<dbReference type="GO" id="GO:0051016">
    <property type="term" value="P:barbed-end actin filament capping"/>
    <property type="evidence" value="ECO:0007669"/>
    <property type="project" value="UniProtKB-UniRule"/>
</dbReference>
<dbReference type="Gene3D" id="3.90.1150.210">
    <property type="entry name" value="F-actin capping protein, beta subunit"/>
    <property type="match status" value="1"/>
</dbReference>
<evidence type="ECO:0000313" key="8">
    <source>
        <dbReference type="Proteomes" id="UP000027456"/>
    </source>
</evidence>
<dbReference type="InterPro" id="IPR037282">
    <property type="entry name" value="CapZ_alpha/beta"/>
</dbReference>
<organism evidence="7 8">
    <name type="scientific">Rhizoctonia solani 123E</name>
    <dbReference type="NCBI Taxonomy" id="1423351"/>
    <lineage>
        <taxon>Eukaryota</taxon>
        <taxon>Fungi</taxon>
        <taxon>Dikarya</taxon>
        <taxon>Basidiomycota</taxon>
        <taxon>Agaricomycotina</taxon>
        <taxon>Agaricomycetes</taxon>
        <taxon>Cantharellales</taxon>
        <taxon>Ceratobasidiaceae</taxon>
        <taxon>Rhizoctonia</taxon>
    </lineage>
</organism>
<protein>
    <recommendedName>
        <fullName evidence="2 6">F-actin-capping protein subunit alpha</fullName>
    </recommendedName>
</protein>
<gene>
    <name evidence="7" type="ORF">V565_030080</name>
</gene>
<dbReference type="GO" id="GO:0030036">
    <property type="term" value="P:actin cytoskeleton organization"/>
    <property type="evidence" value="ECO:0007669"/>
    <property type="project" value="TreeGrafter"/>
</dbReference>
<comment type="caution">
    <text evidence="7">The sequence shown here is derived from an EMBL/GenBank/DDBJ whole genome shotgun (WGS) entry which is preliminary data.</text>
</comment>
<accession>A0A074S9C5</accession>
<evidence type="ECO:0000313" key="7">
    <source>
        <dbReference type="EMBL" id="KEP53513.1"/>
    </source>
</evidence>
<dbReference type="PANTHER" id="PTHR10653:SF0">
    <property type="entry name" value="F-ACTIN-CAPPING PROTEIN SUBUNIT ALPHA"/>
    <property type="match status" value="1"/>
</dbReference>
<evidence type="ECO:0000256" key="3">
    <source>
        <dbReference type="ARBA" id="ARBA00022467"/>
    </source>
</evidence>
<evidence type="ECO:0000256" key="5">
    <source>
        <dbReference type="ARBA" id="ARBA00025389"/>
    </source>
</evidence>
<comment type="similarity">
    <text evidence="1 6">Belongs to the F-actin-capping protein alpha subunit family.</text>
</comment>
<dbReference type="SUPFAM" id="SSF90096">
    <property type="entry name" value="Subunits of heterodimeric actin filament capping protein Capz"/>
    <property type="match status" value="1"/>
</dbReference>
<dbReference type="HOGENOM" id="CLU_045161_3_0_1"/>
<dbReference type="STRING" id="1423351.A0A074S9C5"/>
<dbReference type="InterPro" id="IPR002189">
    <property type="entry name" value="CapZ_alpha"/>
</dbReference>
<proteinExistence type="inferred from homology"/>
<dbReference type="OrthoDB" id="340550at2759"/>
<dbReference type="FunFam" id="3.90.1150.210:FF:000003">
    <property type="entry name" value="F-actin-capping protein subunit alpha"/>
    <property type="match status" value="1"/>
</dbReference>
<dbReference type="Gene3D" id="3.30.1140.60">
    <property type="entry name" value="F-actin capping protein, alpha subunit"/>
    <property type="match status" value="1"/>
</dbReference>
<dbReference type="AlphaFoldDB" id="A0A074S9C5"/>
<dbReference type="GO" id="GO:0051015">
    <property type="term" value="F:actin filament binding"/>
    <property type="evidence" value="ECO:0007669"/>
    <property type="project" value="TreeGrafter"/>
</dbReference>
<dbReference type="GO" id="GO:0030479">
    <property type="term" value="C:actin cortical patch"/>
    <property type="evidence" value="ECO:0007669"/>
    <property type="project" value="TreeGrafter"/>
</dbReference>